<evidence type="ECO:0000313" key="4">
    <source>
        <dbReference type="Proteomes" id="UP000625711"/>
    </source>
</evidence>
<dbReference type="InterPro" id="IPR001810">
    <property type="entry name" value="F-box_dom"/>
</dbReference>
<feature type="compositionally biased region" description="Basic and acidic residues" evidence="1">
    <location>
        <begin position="13"/>
        <end position="25"/>
    </location>
</feature>
<comment type="caution">
    <text evidence="3">The sequence shown here is derived from an EMBL/GenBank/DDBJ whole genome shotgun (WGS) entry which is preliminary data.</text>
</comment>
<name>A0A834IE62_RHYFE</name>
<evidence type="ECO:0000313" key="3">
    <source>
        <dbReference type="EMBL" id="KAF7279144.1"/>
    </source>
</evidence>
<protein>
    <recommendedName>
        <fullName evidence="2">F-box domain-containing protein</fullName>
    </recommendedName>
</protein>
<evidence type="ECO:0000259" key="2">
    <source>
        <dbReference type="PROSITE" id="PS50181"/>
    </source>
</evidence>
<dbReference type="OrthoDB" id="9974792at2759"/>
<dbReference type="SMART" id="SM00256">
    <property type="entry name" value="FBOX"/>
    <property type="match status" value="1"/>
</dbReference>
<sequence length="522" mass="61284">MNSGGWVVDENEEVRQSRHAKSDRNHSFSTELWFERYSNKPAVGEAKFIDIDQPQDDEDKEYSRWNELPDLLLERIFAYLSIKERYYASLVCKGWYRAFQLPYVWNQFILEDRTLTRSKFNYYLGWQYVLDHLGTSLCLSSVGKHIKSLIIKPMLSFSNLYDFMNILSWYMEQQVQKENVVLGIGSNIRHLKFTFPCNMTTEEEEERISLFGTGGKLLAGLKRLMRNLKLMRRLELVDLMLEPSEAQFLLDEVCQTCQLSMRALKLVNATKFPYQILHVGVFLNLFELHISPQNIGDDLIEMLGFTKLKHLHLVQNRYTTDEAFIRPVCPRVWKTTRANNPGLSVHLEVESKEYRWAILQEGAPVRSVLYNSPQIGVKPELLLNVIDYFSSDLRIYGHLNIPMFEVPTPFSSRNDENYMLLIRSCSYLSTLIITETISTATVLLLAYTGRNLKWFHVREKAVILECDWPKTIEWTDGFYSWLKMNSTSHQQVENEVSQILGYKWRFLSDTEFERLDVDLHDY</sequence>
<dbReference type="Gene3D" id="3.80.10.10">
    <property type="entry name" value="Ribonuclease Inhibitor"/>
    <property type="match status" value="1"/>
</dbReference>
<gene>
    <name evidence="3" type="ORF">GWI33_007557</name>
</gene>
<dbReference type="SUPFAM" id="SSF81383">
    <property type="entry name" value="F-box domain"/>
    <property type="match status" value="1"/>
</dbReference>
<dbReference type="PANTHER" id="PTHR20872:SF1">
    <property type="entry name" value="F-BOX DOMAIN-CONTAINING PROTEIN"/>
    <property type="match status" value="1"/>
</dbReference>
<dbReference type="EMBL" id="JAACXV010000374">
    <property type="protein sequence ID" value="KAF7279144.1"/>
    <property type="molecule type" value="Genomic_DNA"/>
</dbReference>
<evidence type="ECO:0000256" key="1">
    <source>
        <dbReference type="SAM" id="MobiDB-lite"/>
    </source>
</evidence>
<reference evidence="3" key="1">
    <citation type="submission" date="2020-08" db="EMBL/GenBank/DDBJ databases">
        <title>Genome sequencing and assembly of the red palm weevil Rhynchophorus ferrugineus.</title>
        <authorList>
            <person name="Dias G.B."/>
            <person name="Bergman C.M."/>
            <person name="Manee M."/>
        </authorList>
    </citation>
    <scope>NUCLEOTIDE SEQUENCE</scope>
    <source>
        <strain evidence="3">AA-2017</strain>
        <tissue evidence="3">Whole larva</tissue>
    </source>
</reference>
<proteinExistence type="predicted"/>
<dbReference type="Pfam" id="PF00646">
    <property type="entry name" value="F-box"/>
    <property type="match status" value="1"/>
</dbReference>
<keyword evidence="4" id="KW-1185">Reference proteome</keyword>
<dbReference type="AlphaFoldDB" id="A0A834IE62"/>
<dbReference type="PROSITE" id="PS50181">
    <property type="entry name" value="FBOX"/>
    <property type="match status" value="1"/>
</dbReference>
<dbReference type="InterPro" id="IPR032675">
    <property type="entry name" value="LRR_dom_sf"/>
</dbReference>
<dbReference type="Proteomes" id="UP000625711">
    <property type="component" value="Unassembled WGS sequence"/>
</dbReference>
<feature type="region of interest" description="Disordered" evidence="1">
    <location>
        <begin position="1"/>
        <end position="25"/>
    </location>
</feature>
<dbReference type="InterPro" id="IPR036047">
    <property type="entry name" value="F-box-like_dom_sf"/>
</dbReference>
<dbReference type="Gene3D" id="1.20.1280.50">
    <property type="match status" value="1"/>
</dbReference>
<organism evidence="3 4">
    <name type="scientific">Rhynchophorus ferrugineus</name>
    <name type="common">Red palm weevil</name>
    <name type="synonym">Curculio ferrugineus</name>
    <dbReference type="NCBI Taxonomy" id="354439"/>
    <lineage>
        <taxon>Eukaryota</taxon>
        <taxon>Metazoa</taxon>
        <taxon>Ecdysozoa</taxon>
        <taxon>Arthropoda</taxon>
        <taxon>Hexapoda</taxon>
        <taxon>Insecta</taxon>
        <taxon>Pterygota</taxon>
        <taxon>Neoptera</taxon>
        <taxon>Endopterygota</taxon>
        <taxon>Coleoptera</taxon>
        <taxon>Polyphaga</taxon>
        <taxon>Cucujiformia</taxon>
        <taxon>Curculionidae</taxon>
        <taxon>Dryophthorinae</taxon>
        <taxon>Rhynchophorus</taxon>
    </lineage>
</organism>
<dbReference type="PANTHER" id="PTHR20872">
    <property type="match status" value="1"/>
</dbReference>
<feature type="domain" description="F-box" evidence="2">
    <location>
        <begin position="62"/>
        <end position="108"/>
    </location>
</feature>
<accession>A0A834IE62</accession>